<comment type="caution">
    <text evidence="1">The sequence shown here is derived from an EMBL/GenBank/DDBJ whole genome shotgun (WGS) entry which is preliminary data.</text>
</comment>
<evidence type="ECO:0000313" key="2">
    <source>
        <dbReference type="Proteomes" id="UP000689195"/>
    </source>
</evidence>
<proteinExistence type="predicted"/>
<sequence length="126" mass="14640">MESQYCYNANFKVLLNFNFKLILIYALAQIQVKISTENSVEKYLIISTGLLVVIGFENNKVQKPPQIKPIQQTVNLECIDQLKFILKGKKVNTNLIFGQQTLRRRIQALLASKKNNIRQYNNQHRS</sequence>
<dbReference type="Proteomes" id="UP000689195">
    <property type="component" value="Unassembled WGS sequence"/>
</dbReference>
<organism evidence="1 2">
    <name type="scientific">Paramecium pentaurelia</name>
    <dbReference type="NCBI Taxonomy" id="43138"/>
    <lineage>
        <taxon>Eukaryota</taxon>
        <taxon>Sar</taxon>
        <taxon>Alveolata</taxon>
        <taxon>Ciliophora</taxon>
        <taxon>Intramacronucleata</taxon>
        <taxon>Oligohymenophorea</taxon>
        <taxon>Peniculida</taxon>
        <taxon>Parameciidae</taxon>
        <taxon>Paramecium</taxon>
    </lineage>
</organism>
<accession>A0A8S1VLD2</accession>
<protein>
    <submittedName>
        <fullName evidence="1">Uncharacterized protein</fullName>
    </submittedName>
</protein>
<reference evidence="1" key="1">
    <citation type="submission" date="2021-01" db="EMBL/GenBank/DDBJ databases">
        <authorList>
            <consortium name="Genoscope - CEA"/>
            <person name="William W."/>
        </authorList>
    </citation>
    <scope>NUCLEOTIDE SEQUENCE</scope>
</reference>
<dbReference type="EMBL" id="CAJJDO010000067">
    <property type="protein sequence ID" value="CAD8177353.1"/>
    <property type="molecule type" value="Genomic_DNA"/>
</dbReference>
<gene>
    <name evidence="1" type="ORF">PPENT_87.1.T0670149</name>
</gene>
<dbReference type="AlphaFoldDB" id="A0A8S1VLD2"/>
<name>A0A8S1VLD2_9CILI</name>
<keyword evidence="2" id="KW-1185">Reference proteome</keyword>
<evidence type="ECO:0000313" key="1">
    <source>
        <dbReference type="EMBL" id="CAD8177353.1"/>
    </source>
</evidence>